<dbReference type="PATRIC" id="fig|1396.535.peg.4098"/>
<dbReference type="Proteomes" id="UP000076482">
    <property type="component" value="Unassembled WGS sequence"/>
</dbReference>
<gene>
    <name evidence="1" type="ORF">B4088_0353</name>
</gene>
<evidence type="ECO:0008006" key="3">
    <source>
        <dbReference type="Google" id="ProtNLM"/>
    </source>
</evidence>
<evidence type="ECO:0000313" key="1">
    <source>
        <dbReference type="EMBL" id="KZD71892.1"/>
    </source>
</evidence>
<comment type="caution">
    <text evidence="1">The sequence shown here is derived from an EMBL/GenBank/DDBJ whole genome shotgun (WGS) entry which is preliminary data.</text>
</comment>
<organism evidence="1 2">
    <name type="scientific">Bacillus cereus</name>
    <dbReference type="NCBI Taxonomy" id="1396"/>
    <lineage>
        <taxon>Bacteria</taxon>
        <taxon>Bacillati</taxon>
        <taxon>Bacillota</taxon>
        <taxon>Bacilli</taxon>
        <taxon>Bacillales</taxon>
        <taxon>Bacillaceae</taxon>
        <taxon>Bacillus</taxon>
        <taxon>Bacillus cereus group</taxon>
    </lineage>
</organism>
<accession>A0A164QM74</accession>
<evidence type="ECO:0000313" key="2">
    <source>
        <dbReference type="Proteomes" id="UP000076482"/>
    </source>
</evidence>
<reference evidence="1 2" key="1">
    <citation type="submission" date="2015-09" db="EMBL/GenBank/DDBJ databases">
        <title>Bacillus cereus food isolates.</title>
        <authorList>
            <person name="Boekhorst J."/>
        </authorList>
    </citation>
    <scope>NUCLEOTIDE SEQUENCE [LARGE SCALE GENOMIC DNA]</scope>
    <source>
        <strain evidence="1 2">B4088</strain>
    </source>
</reference>
<dbReference type="AlphaFoldDB" id="A0A164QM74"/>
<name>A0A164QM74_BACCE</name>
<sequence length="184" mass="21399">MGVKIRDYVMSEKSKQCISLLEDTLERLMDFPQLKQYVGDLLSIEIVENDETDTVAGRYTPARSVIKLYINQLENDATFVYVFLHEFAHHVVHMRVGLDPKYDSVKQNRAFVKEELRAESLARVLAKKLFSDVKDMAEYLKATKSNWKVLRSLWKGDTIPSYNYTYEWKVTFSSDQCRQLALAA</sequence>
<protein>
    <recommendedName>
        <fullName evidence="3">ImmA/IrrE family metallo-endopeptidase</fullName>
    </recommendedName>
</protein>
<proteinExistence type="predicted"/>
<dbReference type="EMBL" id="LJKE01000015">
    <property type="protein sequence ID" value="KZD71892.1"/>
    <property type="molecule type" value="Genomic_DNA"/>
</dbReference>